<evidence type="ECO:0000259" key="2">
    <source>
        <dbReference type="SMART" id="SM00899"/>
    </source>
</evidence>
<proteinExistence type="predicted"/>
<dbReference type="AlphaFoldDB" id="A0A4R2LFY8"/>
<accession>A0A4R2LFY8</accession>
<dbReference type="Proteomes" id="UP000295711">
    <property type="component" value="Unassembled WGS sequence"/>
</dbReference>
<dbReference type="OrthoDB" id="9811076at2"/>
<evidence type="ECO:0000313" key="4">
    <source>
        <dbReference type="Proteomes" id="UP000295711"/>
    </source>
</evidence>
<organism evidence="3 4">
    <name type="scientific">Frisingicoccus caecimuris</name>
    <dbReference type="NCBI Taxonomy" id="1796636"/>
    <lineage>
        <taxon>Bacteria</taxon>
        <taxon>Bacillati</taxon>
        <taxon>Bacillota</taxon>
        <taxon>Clostridia</taxon>
        <taxon>Lachnospirales</taxon>
        <taxon>Lachnospiraceae</taxon>
        <taxon>Frisingicoccus</taxon>
    </lineage>
</organism>
<dbReference type="Pfam" id="PF04023">
    <property type="entry name" value="FeoA"/>
    <property type="match status" value="1"/>
</dbReference>
<feature type="domain" description="Ferrous iron transporter FeoA-like" evidence="2">
    <location>
        <begin position="1"/>
        <end position="72"/>
    </location>
</feature>
<name>A0A4R2LFY8_9FIRM</name>
<dbReference type="SUPFAM" id="SSF50037">
    <property type="entry name" value="C-terminal domain of transcriptional repressors"/>
    <property type="match status" value="1"/>
</dbReference>
<dbReference type="InterPro" id="IPR053184">
    <property type="entry name" value="FeoA-like"/>
</dbReference>
<keyword evidence="1" id="KW-0408">Iron</keyword>
<sequence>MTLSEGIPGMEYVVESTRLNEKVGRRLEALGLIHGTQVEVLNRKKNGTMIFKVRGTRMAVGKEISMGIYVREGHYERTGN</sequence>
<reference evidence="3 4" key="1">
    <citation type="submission" date="2019-03" db="EMBL/GenBank/DDBJ databases">
        <title>Genomic Encyclopedia of Type Strains, Phase IV (KMG-IV): sequencing the most valuable type-strain genomes for metagenomic binning, comparative biology and taxonomic classification.</title>
        <authorList>
            <person name="Goeker M."/>
        </authorList>
    </citation>
    <scope>NUCLEOTIDE SEQUENCE [LARGE SCALE GENOMIC DNA]</scope>
    <source>
        <strain evidence="3 4">DSM 28559</strain>
    </source>
</reference>
<dbReference type="InterPro" id="IPR008988">
    <property type="entry name" value="Transcriptional_repressor_C"/>
</dbReference>
<dbReference type="PANTHER" id="PTHR43151">
    <property type="entry name" value="FEOA FAMILY PROTEIN"/>
    <property type="match status" value="1"/>
</dbReference>
<dbReference type="RefSeq" id="WP_132091071.1">
    <property type="nucleotide sequence ID" value="NZ_JANKAQ010000007.1"/>
</dbReference>
<dbReference type="InterPro" id="IPR007167">
    <property type="entry name" value="Fe-transptr_FeoA-like"/>
</dbReference>
<comment type="caution">
    <text evidence="3">The sequence shown here is derived from an EMBL/GenBank/DDBJ whole genome shotgun (WGS) entry which is preliminary data.</text>
</comment>
<keyword evidence="4" id="KW-1185">Reference proteome</keyword>
<dbReference type="InterPro" id="IPR038157">
    <property type="entry name" value="FeoA_core_dom"/>
</dbReference>
<dbReference type="SMART" id="SM00899">
    <property type="entry name" value="FeoA"/>
    <property type="match status" value="1"/>
</dbReference>
<gene>
    <name evidence="3" type="ORF">EV212_105141</name>
</gene>
<evidence type="ECO:0000256" key="1">
    <source>
        <dbReference type="ARBA" id="ARBA00023004"/>
    </source>
</evidence>
<dbReference type="PANTHER" id="PTHR43151:SF1">
    <property type="entry name" value="SSR2333 PROTEIN"/>
    <property type="match status" value="1"/>
</dbReference>
<dbReference type="EMBL" id="SLXA01000005">
    <property type="protein sequence ID" value="TCO84874.1"/>
    <property type="molecule type" value="Genomic_DNA"/>
</dbReference>
<dbReference type="GO" id="GO:0046914">
    <property type="term" value="F:transition metal ion binding"/>
    <property type="evidence" value="ECO:0007669"/>
    <property type="project" value="InterPro"/>
</dbReference>
<protein>
    <submittedName>
        <fullName evidence="3">Ferrous iron transport protein A</fullName>
    </submittedName>
</protein>
<dbReference type="Gene3D" id="2.30.30.90">
    <property type="match status" value="1"/>
</dbReference>
<evidence type="ECO:0000313" key="3">
    <source>
        <dbReference type="EMBL" id="TCO84874.1"/>
    </source>
</evidence>